<feature type="region of interest" description="Disordered" evidence="1">
    <location>
        <begin position="37"/>
        <end position="92"/>
    </location>
</feature>
<dbReference type="AlphaFoldDB" id="A0A8X6TMQ9"/>
<organism evidence="2 3">
    <name type="scientific">Nephila pilipes</name>
    <name type="common">Giant wood spider</name>
    <name type="synonym">Nephila maculata</name>
    <dbReference type="NCBI Taxonomy" id="299642"/>
    <lineage>
        <taxon>Eukaryota</taxon>
        <taxon>Metazoa</taxon>
        <taxon>Ecdysozoa</taxon>
        <taxon>Arthropoda</taxon>
        <taxon>Chelicerata</taxon>
        <taxon>Arachnida</taxon>
        <taxon>Araneae</taxon>
        <taxon>Araneomorphae</taxon>
        <taxon>Entelegynae</taxon>
        <taxon>Araneoidea</taxon>
        <taxon>Nephilidae</taxon>
        <taxon>Nephila</taxon>
    </lineage>
</organism>
<protein>
    <submittedName>
        <fullName evidence="2">Uncharacterized protein</fullName>
    </submittedName>
</protein>
<dbReference type="EMBL" id="BMAW01106490">
    <property type="protein sequence ID" value="GFT24584.1"/>
    <property type="molecule type" value="Genomic_DNA"/>
</dbReference>
<dbReference type="Proteomes" id="UP000887013">
    <property type="component" value="Unassembled WGS sequence"/>
</dbReference>
<reference evidence="2" key="1">
    <citation type="submission" date="2020-08" db="EMBL/GenBank/DDBJ databases">
        <title>Multicomponent nature underlies the extraordinary mechanical properties of spider dragline silk.</title>
        <authorList>
            <person name="Kono N."/>
            <person name="Nakamura H."/>
            <person name="Mori M."/>
            <person name="Yoshida Y."/>
            <person name="Ohtoshi R."/>
            <person name="Malay A.D."/>
            <person name="Moran D.A.P."/>
            <person name="Tomita M."/>
            <person name="Numata K."/>
            <person name="Arakawa K."/>
        </authorList>
    </citation>
    <scope>NUCLEOTIDE SEQUENCE</scope>
</reference>
<keyword evidence="3" id="KW-1185">Reference proteome</keyword>
<feature type="compositionally biased region" description="Basic and acidic residues" evidence="1">
    <location>
        <begin position="67"/>
        <end position="78"/>
    </location>
</feature>
<evidence type="ECO:0000313" key="2">
    <source>
        <dbReference type="EMBL" id="GFT24584.1"/>
    </source>
</evidence>
<gene>
    <name evidence="2" type="ORF">NPIL_239961</name>
</gene>
<name>A0A8X6TMQ9_NEPPI</name>
<proteinExistence type="predicted"/>
<evidence type="ECO:0000256" key="1">
    <source>
        <dbReference type="SAM" id="MobiDB-lite"/>
    </source>
</evidence>
<sequence length="92" mass="10408">MVLYGGCSAFPKLPKKKNTFTVKTNKIRENHTYAAAVADNPQQRAPRDFDIPTQTEAGRNRGYRYNTDNRPRPAENNHSDNLPGHLTHCKPS</sequence>
<comment type="caution">
    <text evidence="2">The sequence shown here is derived from an EMBL/GenBank/DDBJ whole genome shotgun (WGS) entry which is preliminary data.</text>
</comment>
<accession>A0A8X6TMQ9</accession>
<evidence type="ECO:0000313" key="3">
    <source>
        <dbReference type="Proteomes" id="UP000887013"/>
    </source>
</evidence>